<reference evidence="2 3" key="1">
    <citation type="submission" date="2020-01" db="EMBL/GenBank/DDBJ databases">
        <title>Complete and circular genome sequences of six lactobacillus isolates from horses.</title>
        <authorList>
            <person name="Hassan H.M."/>
        </authorList>
    </citation>
    <scope>NUCLEOTIDE SEQUENCE [LARGE SCALE GENOMIC DNA]</scope>
    <source>
        <strain evidence="2 3">1A</strain>
    </source>
</reference>
<evidence type="ECO:0000313" key="2">
    <source>
        <dbReference type="EMBL" id="QLL78652.1"/>
    </source>
</evidence>
<feature type="transmembrane region" description="Helical" evidence="1">
    <location>
        <begin position="107"/>
        <end position="126"/>
    </location>
</feature>
<proteinExistence type="predicted"/>
<keyword evidence="1" id="KW-0812">Transmembrane</keyword>
<feature type="transmembrane region" description="Helical" evidence="1">
    <location>
        <begin position="138"/>
        <end position="164"/>
    </location>
</feature>
<keyword evidence="1" id="KW-1133">Transmembrane helix</keyword>
<name>A0A7H9EMW9_9LACO</name>
<accession>A0A7H9EMW9</accession>
<dbReference type="RefSeq" id="WP_180848813.1">
    <property type="nucleotide sequence ID" value="NZ_CP047418.1"/>
</dbReference>
<protein>
    <submittedName>
        <fullName evidence="2">Uncharacterized protein</fullName>
    </submittedName>
</protein>
<dbReference type="EMBL" id="CP047418">
    <property type="protein sequence ID" value="QLL78652.1"/>
    <property type="molecule type" value="Genomic_DNA"/>
</dbReference>
<gene>
    <name evidence="2" type="ORF">GTO87_08685</name>
</gene>
<feature type="transmembrane region" description="Helical" evidence="1">
    <location>
        <begin position="68"/>
        <end position="87"/>
    </location>
</feature>
<dbReference type="AlphaFoldDB" id="A0A7H9EMW9"/>
<feature type="transmembrane region" description="Helical" evidence="1">
    <location>
        <begin position="29"/>
        <end position="56"/>
    </location>
</feature>
<dbReference type="Proteomes" id="UP000510886">
    <property type="component" value="Chromosome"/>
</dbReference>
<evidence type="ECO:0000313" key="3">
    <source>
        <dbReference type="Proteomes" id="UP000510886"/>
    </source>
</evidence>
<evidence type="ECO:0000256" key="1">
    <source>
        <dbReference type="SAM" id="Phobius"/>
    </source>
</evidence>
<sequence length="171" mass="19423">MTVAWGLLIVMVIIGIVVQRRKREQFAFLHALLLLTTMIILSTIFIVTAIVLAYMFSSSFPHLHMGSLFLLYGLVIIIAGVFLYLVLRLLNRIRPLSVTTLTIIEYYIQWSLIYTTIYQIVFENLLRTLKIIKNVSSLTAVSANVLLVAGLSSFIASWIAVVLFKFTHEEI</sequence>
<organism evidence="2 3">
    <name type="scientific">Ligilactobacillus saerimneri</name>
    <dbReference type="NCBI Taxonomy" id="228229"/>
    <lineage>
        <taxon>Bacteria</taxon>
        <taxon>Bacillati</taxon>
        <taxon>Bacillota</taxon>
        <taxon>Bacilli</taxon>
        <taxon>Lactobacillales</taxon>
        <taxon>Lactobacillaceae</taxon>
        <taxon>Ligilactobacillus</taxon>
    </lineage>
</organism>
<dbReference type="KEGG" id="lsw:GTO87_08685"/>
<keyword evidence="1" id="KW-0472">Membrane</keyword>